<proteinExistence type="predicted"/>
<name>A0AAN6GMU6_9BASI</name>
<evidence type="ECO:0000313" key="4">
    <source>
        <dbReference type="Proteomes" id="UP001176517"/>
    </source>
</evidence>
<gene>
    <name evidence="3" type="primary">SSD1_4</name>
    <name evidence="3" type="ORF">OC846_005801</name>
</gene>
<evidence type="ECO:0000259" key="1">
    <source>
        <dbReference type="Pfam" id="PF00773"/>
    </source>
</evidence>
<feature type="domain" description="CSD2" evidence="2">
    <location>
        <begin position="15"/>
        <end position="43"/>
    </location>
</feature>
<protein>
    <submittedName>
        <fullName evidence="3">Translational repressor</fullName>
    </submittedName>
</protein>
<dbReference type="GO" id="GO:0003723">
    <property type="term" value="F:RNA binding"/>
    <property type="evidence" value="ECO:0007669"/>
    <property type="project" value="InterPro"/>
</dbReference>
<keyword evidence="4" id="KW-1185">Reference proteome</keyword>
<dbReference type="EMBL" id="JAPDMZ010000247">
    <property type="protein sequence ID" value="KAK0545093.1"/>
    <property type="molecule type" value="Genomic_DNA"/>
</dbReference>
<dbReference type="GO" id="GO:0000932">
    <property type="term" value="C:P-body"/>
    <property type="evidence" value="ECO:0007669"/>
    <property type="project" value="TreeGrafter"/>
</dbReference>
<dbReference type="Pfam" id="PF00773">
    <property type="entry name" value="RNB"/>
    <property type="match status" value="1"/>
</dbReference>
<dbReference type="InterPro" id="IPR041505">
    <property type="entry name" value="Dis3_CSD2"/>
</dbReference>
<feature type="domain" description="RNB" evidence="1">
    <location>
        <begin position="76"/>
        <end position="143"/>
    </location>
</feature>
<dbReference type="Proteomes" id="UP001176517">
    <property type="component" value="Unassembled WGS sequence"/>
</dbReference>
<organism evidence="3 4">
    <name type="scientific">Tilletia horrida</name>
    <dbReference type="NCBI Taxonomy" id="155126"/>
    <lineage>
        <taxon>Eukaryota</taxon>
        <taxon>Fungi</taxon>
        <taxon>Dikarya</taxon>
        <taxon>Basidiomycota</taxon>
        <taxon>Ustilaginomycotina</taxon>
        <taxon>Exobasidiomycetes</taxon>
        <taxon>Tilletiales</taxon>
        <taxon>Tilletiaceae</taxon>
        <taxon>Tilletia</taxon>
    </lineage>
</organism>
<evidence type="ECO:0000259" key="2">
    <source>
        <dbReference type="Pfam" id="PF17849"/>
    </source>
</evidence>
<dbReference type="InterPro" id="IPR012340">
    <property type="entry name" value="NA-bd_OB-fold"/>
</dbReference>
<dbReference type="GO" id="GO:0006402">
    <property type="term" value="P:mRNA catabolic process"/>
    <property type="evidence" value="ECO:0007669"/>
    <property type="project" value="TreeGrafter"/>
</dbReference>
<evidence type="ECO:0000313" key="3">
    <source>
        <dbReference type="EMBL" id="KAK0545093.1"/>
    </source>
</evidence>
<dbReference type="PANTHER" id="PTHR23355:SF9">
    <property type="entry name" value="DIS3-LIKE EXONUCLEASE 2"/>
    <property type="match status" value="1"/>
</dbReference>
<feature type="non-terminal residue" evidence="3">
    <location>
        <position position="144"/>
    </location>
</feature>
<dbReference type="PANTHER" id="PTHR23355">
    <property type="entry name" value="RIBONUCLEASE"/>
    <property type="match status" value="1"/>
</dbReference>
<dbReference type="SUPFAM" id="SSF50249">
    <property type="entry name" value="Nucleic acid-binding proteins"/>
    <property type="match status" value="1"/>
</dbReference>
<dbReference type="AlphaFoldDB" id="A0AAN6GMU6"/>
<dbReference type="InterPro" id="IPR050180">
    <property type="entry name" value="RNR_Ribonuclease"/>
</dbReference>
<dbReference type="InterPro" id="IPR001900">
    <property type="entry name" value="RNase_II/R"/>
</dbReference>
<dbReference type="Pfam" id="PF17849">
    <property type="entry name" value="OB_Dis3"/>
    <property type="match status" value="1"/>
</dbReference>
<sequence>MERQQQALPSLHNNITSLHPFGTLVEETGAIGNVEAETQALLKDGLASVTENFGENVLKCIPPLPWTRLDREYEVRRDFRSEVPVFTIDPETAKDLDDAVSVREVDGGLLEVGVHIADVSYFVKVGNALDRDAKKRGTSVYLVQ</sequence>
<dbReference type="GO" id="GO:0000175">
    <property type="term" value="F:3'-5'-RNA exonuclease activity"/>
    <property type="evidence" value="ECO:0007669"/>
    <property type="project" value="TreeGrafter"/>
</dbReference>
<comment type="caution">
    <text evidence="3">The sequence shown here is derived from an EMBL/GenBank/DDBJ whole genome shotgun (WGS) entry which is preliminary data.</text>
</comment>
<reference evidence="3" key="1">
    <citation type="journal article" date="2023" name="PhytoFront">
        <title>Draft Genome Resources of Seven Strains of Tilletia horrida, Causal Agent of Kernel Smut of Rice.</title>
        <authorList>
            <person name="Khanal S."/>
            <person name="Antony Babu S."/>
            <person name="Zhou X.G."/>
        </authorList>
    </citation>
    <scope>NUCLEOTIDE SEQUENCE</scope>
    <source>
        <strain evidence="3">TX6</strain>
    </source>
</reference>
<accession>A0AAN6GMU6</accession>